<dbReference type="InterPro" id="IPR012545">
    <property type="entry name" value="DUF1697"/>
</dbReference>
<reference evidence="2" key="1">
    <citation type="submission" date="2017-08" db="EMBL/GenBank/DDBJ databases">
        <authorList>
            <person name="Huang Z."/>
        </authorList>
    </citation>
    <scope>NUCLEOTIDE SEQUENCE [LARGE SCALE GENOMIC DNA]</scope>
    <source>
        <strain evidence="2">SA5d-4</strain>
    </source>
</reference>
<reference evidence="1 2" key="2">
    <citation type="submission" date="2017-09" db="EMBL/GenBank/DDBJ databases">
        <title>Bacillus patelloidae sp. nov., isolated from the intestinal tract of a marine limpet.</title>
        <authorList>
            <person name="Liu R."/>
            <person name="Dong C."/>
            <person name="Shao Z."/>
        </authorList>
    </citation>
    <scope>NUCLEOTIDE SEQUENCE [LARGE SCALE GENOMIC DNA]</scope>
    <source>
        <strain evidence="1 2">SA5d-4</strain>
    </source>
</reference>
<evidence type="ECO:0000313" key="2">
    <source>
        <dbReference type="Proteomes" id="UP000217083"/>
    </source>
</evidence>
<dbReference type="PANTHER" id="PTHR36439:SF1">
    <property type="entry name" value="DUF1697 DOMAIN-CONTAINING PROTEIN"/>
    <property type="match status" value="1"/>
</dbReference>
<dbReference type="SUPFAM" id="SSF160379">
    <property type="entry name" value="SP0830-like"/>
    <property type="match status" value="1"/>
</dbReference>
<comment type="caution">
    <text evidence="1">The sequence shown here is derived from an EMBL/GenBank/DDBJ whole genome shotgun (WGS) entry which is preliminary data.</text>
</comment>
<dbReference type="EMBL" id="NPIA01000002">
    <property type="protein sequence ID" value="OZM57558.1"/>
    <property type="molecule type" value="Genomic_DNA"/>
</dbReference>
<gene>
    <name evidence="1" type="ORF">CIB95_04080</name>
</gene>
<dbReference type="PANTHER" id="PTHR36439">
    <property type="entry name" value="BLL4334 PROTEIN"/>
    <property type="match status" value="1"/>
</dbReference>
<protein>
    <submittedName>
        <fullName evidence="1">Cytoplasmic protein</fullName>
    </submittedName>
</protein>
<dbReference type="Gene3D" id="3.30.70.1280">
    <property type="entry name" value="SP0830-like domains"/>
    <property type="match status" value="1"/>
</dbReference>
<dbReference type="AlphaFoldDB" id="A0A263BVG4"/>
<proteinExistence type="predicted"/>
<dbReference type="Pfam" id="PF08002">
    <property type="entry name" value="DUF1697"/>
    <property type="match status" value="1"/>
</dbReference>
<name>A0A263BVG4_9BACI</name>
<evidence type="ECO:0000313" key="1">
    <source>
        <dbReference type="EMBL" id="OZM57558.1"/>
    </source>
</evidence>
<keyword evidence="2" id="KW-1185">Reference proteome</keyword>
<dbReference type="RefSeq" id="WP_094922279.1">
    <property type="nucleotide sequence ID" value="NZ_NPIA01000002.1"/>
</dbReference>
<dbReference type="PIRSF" id="PIRSF008502">
    <property type="entry name" value="UCP008502"/>
    <property type="match status" value="1"/>
</dbReference>
<accession>A0A263BVG4</accession>
<organism evidence="1 2">
    <name type="scientific">Lottiidibacillus patelloidae</name>
    <dbReference type="NCBI Taxonomy" id="2670334"/>
    <lineage>
        <taxon>Bacteria</taxon>
        <taxon>Bacillati</taxon>
        <taxon>Bacillota</taxon>
        <taxon>Bacilli</taxon>
        <taxon>Bacillales</taxon>
        <taxon>Bacillaceae</taxon>
        <taxon>Lottiidibacillus</taxon>
    </lineage>
</organism>
<dbReference type="Proteomes" id="UP000217083">
    <property type="component" value="Unassembled WGS sequence"/>
</dbReference>
<sequence length="191" mass="21783">MPVYIAFLRGINVGGHNKIKMAELKNSLQTLGLQNIKTYIQSGNVIFESKDSEVALQERIQTKIKDDFEITSTVVIRTADQLHQLVSKAPFSEQEITEATTSAKGECLHVAMLPESPKESNATKFLVYTNEKERCVIDGRDVYLLFYESIRNSKLHNNLKLLEVPATVRNWRTLNKILLIIKDYEENKGQK</sequence>